<proteinExistence type="predicted"/>
<organism evidence="3 5">
    <name type="scientific">Treponema socranskii subsp. socranskii VPI DR56BR1116 = ATCC 35536</name>
    <dbReference type="NCBI Taxonomy" id="1125725"/>
    <lineage>
        <taxon>Bacteria</taxon>
        <taxon>Pseudomonadati</taxon>
        <taxon>Spirochaetota</taxon>
        <taxon>Spirochaetia</taxon>
        <taxon>Spirochaetales</taxon>
        <taxon>Treponemataceae</taxon>
        <taxon>Treponema</taxon>
    </lineage>
</organism>
<dbReference type="AlphaFoldDB" id="U1GQW7"/>
<dbReference type="EMBL" id="AVQI01000028">
    <property type="protein sequence ID" value="ERK04147.1"/>
    <property type="molecule type" value="Genomic_DNA"/>
</dbReference>
<dbReference type="Pfam" id="PF21688">
    <property type="entry name" value="FAD-depend_C"/>
    <property type="match status" value="1"/>
</dbReference>
<keyword evidence="6" id="KW-1185">Reference proteome</keyword>
<name>U1GQW7_TRESO</name>
<dbReference type="eggNOG" id="COG2509">
    <property type="taxonomic scope" value="Bacteria"/>
</dbReference>
<dbReference type="EMBL" id="AUZJ01000043">
    <property type="protein sequence ID" value="ERF60380.1"/>
    <property type="molecule type" value="Genomic_DNA"/>
</dbReference>
<dbReference type="GO" id="GO:0071949">
    <property type="term" value="F:FAD binding"/>
    <property type="evidence" value="ECO:0007669"/>
    <property type="project" value="InterPro"/>
</dbReference>
<evidence type="ECO:0000313" key="4">
    <source>
        <dbReference type="EMBL" id="ERK04147.1"/>
    </source>
</evidence>
<dbReference type="STRING" id="1125725.HMPREF1325_2468"/>
<sequence length="536" mass="58310">MITEITLIVCPKDEHDENVLKNKAAEALAKKNVRTRAEDIRLAVVKRSIDARHGSVKLCLRCKVYIGEAPDVQFEKPIPEWKRADGARRVVIVGSGPAGLFGALRLLEDGITPIIVERGEETDARKKTIAKIGTKGSVDGDSNYCFGEGGAGAFSDGKLYTRSTKRGNVGRILSLFRFFGASESILTDAHPHIGTDKLPKIVNAMREKIMSLGGEFHSCTKCVDFLTETENGKKRITGIAVEHTKTKERRTIEADAVLLASGHSANDIYDLVARCAPEALEAKTFAAGVRVEHPRELIDAIQFHGKNFHSAEYRLTTQVSGRGVYSFCMCPGGFVVPSATSDDGIVVNGMSTSARNSKWSNAAIVVETRPEDIGQEFIKKAGACPALAGLYWRAHLEREAKLHAKGQAAPAQRMEDFLTHRKSTSLSSTSFTPGVISSRLDEWLPPHIETRLEKAFSDFNKNMRGFISSDALLIAVETRTSTPVRILRSKETGECTSIERLYPAGEGSGYSGGIVSSAMDGENAAALIAKRFAARQ</sequence>
<accession>U1GQW7</accession>
<dbReference type="OrthoDB" id="9762921at2"/>
<dbReference type="InterPro" id="IPR002938">
    <property type="entry name" value="FAD-bd"/>
</dbReference>
<dbReference type="RefSeq" id="WP_021330778.1">
    <property type="nucleotide sequence ID" value="NZ_AUZJ01000043.1"/>
</dbReference>
<dbReference type="InterPro" id="IPR036188">
    <property type="entry name" value="FAD/NAD-bd_sf"/>
</dbReference>
<reference evidence="5 6" key="1">
    <citation type="submission" date="2013-08" db="EMBL/GenBank/DDBJ databases">
        <authorList>
            <person name="Durkin A.S."/>
            <person name="Haft D.R."/>
            <person name="McCorrison J."/>
            <person name="Torralba M."/>
            <person name="Gillis M."/>
            <person name="Haft D.H."/>
            <person name="Methe B."/>
            <person name="Sutton G."/>
            <person name="Nelson K.E."/>
        </authorList>
    </citation>
    <scope>NUCLEOTIDE SEQUENCE [LARGE SCALE GENOMIC DNA]</scope>
    <source>
        <strain evidence="4 6">ATCC 35536</strain>
        <strain evidence="3 5">VPI DR56BR1116</strain>
    </source>
</reference>
<dbReference type="PATRIC" id="fig|1125725.3.peg.1642"/>
<dbReference type="SUPFAM" id="SSF51905">
    <property type="entry name" value="FAD/NAD(P)-binding domain"/>
    <property type="match status" value="1"/>
</dbReference>
<dbReference type="Gene3D" id="3.50.50.60">
    <property type="entry name" value="FAD/NAD(P)-binding domain"/>
    <property type="match status" value="2"/>
</dbReference>
<evidence type="ECO:0000259" key="1">
    <source>
        <dbReference type="Pfam" id="PF01494"/>
    </source>
</evidence>
<dbReference type="PANTHER" id="PTHR42842">
    <property type="entry name" value="FAD/NAD(P)-BINDING OXIDOREDUCTASE"/>
    <property type="match status" value="1"/>
</dbReference>
<dbReference type="PANTHER" id="PTHR42842:SF3">
    <property type="entry name" value="FAD_NAD(P)-BINDING OXIDOREDUCTASE FAMILY PROTEIN"/>
    <property type="match status" value="1"/>
</dbReference>
<evidence type="ECO:0000313" key="5">
    <source>
        <dbReference type="Proteomes" id="UP000016412"/>
    </source>
</evidence>
<feature type="domain" description="FAD-dependent protein C-terminal" evidence="2">
    <location>
        <begin position="285"/>
        <end position="480"/>
    </location>
</feature>
<dbReference type="InterPro" id="IPR028348">
    <property type="entry name" value="FAD-binding_protein"/>
</dbReference>
<dbReference type="InterPro" id="IPR049516">
    <property type="entry name" value="FAD-depend_C"/>
</dbReference>
<evidence type="ECO:0000313" key="3">
    <source>
        <dbReference type="EMBL" id="ERF60380.1"/>
    </source>
</evidence>
<feature type="domain" description="FAD-binding" evidence="1">
    <location>
        <begin position="89"/>
        <end position="123"/>
    </location>
</feature>
<evidence type="ECO:0000259" key="2">
    <source>
        <dbReference type="Pfam" id="PF21688"/>
    </source>
</evidence>
<protein>
    <submittedName>
        <fullName evidence="3">Pyridine nucleotide-disulfide oxidoreductase</fullName>
    </submittedName>
</protein>
<dbReference type="PRINTS" id="PR00419">
    <property type="entry name" value="ADXRDTASE"/>
</dbReference>
<dbReference type="Proteomes" id="UP000016646">
    <property type="component" value="Unassembled WGS sequence"/>
</dbReference>
<gene>
    <name evidence="4" type="ORF">HMPREF0860_1553</name>
    <name evidence="3" type="ORF">HMPREF1325_2468</name>
</gene>
<dbReference type="Pfam" id="PF01494">
    <property type="entry name" value="FAD_binding_3"/>
    <property type="match status" value="1"/>
</dbReference>
<dbReference type="PIRSF" id="PIRSF038984">
    <property type="entry name" value="FAD_binding_protein"/>
    <property type="match status" value="1"/>
</dbReference>
<evidence type="ECO:0000313" key="6">
    <source>
        <dbReference type="Proteomes" id="UP000016646"/>
    </source>
</evidence>
<comment type="caution">
    <text evidence="3">The sequence shown here is derived from an EMBL/GenBank/DDBJ whole genome shotgun (WGS) entry which is preliminary data.</text>
</comment>
<dbReference type="Proteomes" id="UP000016412">
    <property type="component" value="Unassembled WGS sequence"/>
</dbReference>